<dbReference type="Proteomes" id="UP000438429">
    <property type="component" value="Unassembled WGS sequence"/>
</dbReference>
<gene>
    <name evidence="1" type="ORF">F2P81_016267</name>
</gene>
<sequence>MNMHSYCLSSFVSSVLDTVVLTRLDACKRSASDNPLNYRFNKKKVLCKVFFVVVEVVIQYSTCPPVTVADVRRQRCTVVHVALARRQMLHQIGPDVFFTFFIPWQLSENFIGTFLLFSLMDNEDNAQYAATGFVDQYVGHRYRFESSGEKPSLLPFHLRGTEDVVLPISCLAVQQDIKARLLTVDSVAWSFYDDALTTDAVMNYMEDYY</sequence>
<proteinExistence type="predicted"/>
<evidence type="ECO:0000313" key="2">
    <source>
        <dbReference type="Proteomes" id="UP000438429"/>
    </source>
</evidence>
<dbReference type="EMBL" id="VEVO01000014">
    <property type="protein sequence ID" value="KAF0031712.1"/>
    <property type="molecule type" value="Genomic_DNA"/>
</dbReference>
<name>A0A6A4SN48_SCOMX</name>
<comment type="caution">
    <text evidence="1">The sequence shown here is derived from an EMBL/GenBank/DDBJ whole genome shotgun (WGS) entry which is preliminary data.</text>
</comment>
<protein>
    <submittedName>
        <fullName evidence="1">Uncharacterized protein</fullName>
    </submittedName>
</protein>
<organism evidence="1 2">
    <name type="scientific">Scophthalmus maximus</name>
    <name type="common">Turbot</name>
    <name type="synonym">Psetta maxima</name>
    <dbReference type="NCBI Taxonomy" id="52904"/>
    <lineage>
        <taxon>Eukaryota</taxon>
        <taxon>Metazoa</taxon>
        <taxon>Chordata</taxon>
        <taxon>Craniata</taxon>
        <taxon>Vertebrata</taxon>
        <taxon>Euteleostomi</taxon>
        <taxon>Actinopterygii</taxon>
        <taxon>Neopterygii</taxon>
        <taxon>Teleostei</taxon>
        <taxon>Neoteleostei</taxon>
        <taxon>Acanthomorphata</taxon>
        <taxon>Carangaria</taxon>
        <taxon>Pleuronectiformes</taxon>
        <taxon>Pleuronectoidei</taxon>
        <taxon>Scophthalmidae</taxon>
        <taxon>Scophthalmus</taxon>
    </lineage>
</organism>
<evidence type="ECO:0000313" key="1">
    <source>
        <dbReference type="EMBL" id="KAF0031712.1"/>
    </source>
</evidence>
<reference evidence="1 2" key="1">
    <citation type="submission" date="2019-06" db="EMBL/GenBank/DDBJ databases">
        <title>Draft genomes of female and male turbot (Scophthalmus maximus).</title>
        <authorList>
            <person name="Xu H."/>
            <person name="Xu X.-W."/>
            <person name="Shao C."/>
            <person name="Chen S."/>
        </authorList>
    </citation>
    <scope>NUCLEOTIDE SEQUENCE [LARGE SCALE GENOMIC DNA]</scope>
    <source>
        <strain evidence="1">Ysfricsl-2016a</strain>
        <tissue evidence="1">Blood</tissue>
    </source>
</reference>
<dbReference type="AlphaFoldDB" id="A0A6A4SN48"/>
<accession>A0A6A4SN48</accession>